<evidence type="ECO:0000313" key="5">
    <source>
        <dbReference type="EMBL" id="SDE52297.1"/>
    </source>
</evidence>
<dbReference type="Proteomes" id="UP000198925">
    <property type="component" value="Unassembled WGS sequence"/>
</dbReference>
<dbReference type="Pfam" id="PF07729">
    <property type="entry name" value="FCD"/>
    <property type="match status" value="1"/>
</dbReference>
<sequence length="238" mass="25173">MNDTETGLDDGLPLGKSAKSLPERLADLLLAEVMAGRLRGGDRLKEETLAQQHAVSRATVREALIALAKGGYVVRVPRFGARVAEFSSEDVADLFELRATLLGVAAGRCARVSAPATLAGLQDLAARMEQLAADPATDPQAFAACSVRAQALLVGGSGNRYLPDVYERLAGISSWQLIRCQAASFLRADWRAESAADWLRLADRVVAGDAGGAEAAARLLLTHSAARVQQQLQEPVAS</sequence>
<dbReference type="Gene3D" id="1.10.10.10">
    <property type="entry name" value="Winged helix-like DNA-binding domain superfamily/Winged helix DNA-binding domain"/>
    <property type="match status" value="1"/>
</dbReference>
<dbReference type="Pfam" id="PF00392">
    <property type="entry name" value="GntR"/>
    <property type="match status" value="1"/>
</dbReference>
<dbReference type="InterPro" id="IPR036388">
    <property type="entry name" value="WH-like_DNA-bd_sf"/>
</dbReference>
<evidence type="ECO:0000313" key="6">
    <source>
        <dbReference type="Proteomes" id="UP000198925"/>
    </source>
</evidence>
<organism evidence="5 6">
    <name type="scientific">Belnapia rosea</name>
    <dbReference type="NCBI Taxonomy" id="938405"/>
    <lineage>
        <taxon>Bacteria</taxon>
        <taxon>Pseudomonadati</taxon>
        <taxon>Pseudomonadota</taxon>
        <taxon>Alphaproteobacteria</taxon>
        <taxon>Acetobacterales</taxon>
        <taxon>Roseomonadaceae</taxon>
        <taxon>Belnapia</taxon>
    </lineage>
</organism>
<dbReference type="EMBL" id="FMZX01000048">
    <property type="protein sequence ID" value="SDE52297.1"/>
    <property type="molecule type" value="Genomic_DNA"/>
</dbReference>
<evidence type="ECO:0000256" key="2">
    <source>
        <dbReference type="ARBA" id="ARBA00023125"/>
    </source>
</evidence>
<dbReference type="PANTHER" id="PTHR43537:SF24">
    <property type="entry name" value="GLUCONATE OPERON TRANSCRIPTIONAL REPRESSOR"/>
    <property type="match status" value="1"/>
</dbReference>
<evidence type="ECO:0000256" key="1">
    <source>
        <dbReference type="ARBA" id="ARBA00023015"/>
    </source>
</evidence>
<name>A0A1G7DL64_9PROT</name>
<evidence type="ECO:0000256" key="3">
    <source>
        <dbReference type="ARBA" id="ARBA00023163"/>
    </source>
</evidence>
<dbReference type="RefSeq" id="WP_090665320.1">
    <property type="nucleotide sequence ID" value="NZ_FMZX01000048.1"/>
</dbReference>
<keyword evidence="6" id="KW-1185">Reference proteome</keyword>
<reference evidence="5 6" key="1">
    <citation type="submission" date="2016-10" db="EMBL/GenBank/DDBJ databases">
        <authorList>
            <person name="de Groot N.N."/>
        </authorList>
    </citation>
    <scope>NUCLEOTIDE SEQUENCE [LARGE SCALE GENOMIC DNA]</scope>
    <source>
        <strain evidence="5 6">CPCC 100156</strain>
    </source>
</reference>
<accession>A0A1G7DL64</accession>
<dbReference type="PROSITE" id="PS50949">
    <property type="entry name" value="HTH_GNTR"/>
    <property type="match status" value="1"/>
</dbReference>
<dbReference type="SUPFAM" id="SSF48008">
    <property type="entry name" value="GntR ligand-binding domain-like"/>
    <property type="match status" value="1"/>
</dbReference>
<feature type="domain" description="HTH gntR-type" evidence="4">
    <location>
        <begin position="19"/>
        <end position="86"/>
    </location>
</feature>
<evidence type="ECO:0000259" key="4">
    <source>
        <dbReference type="PROSITE" id="PS50949"/>
    </source>
</evidence>
<dbReference type="InterPro" id="IPR011711">
    <property type="entry name" value="GntR_C"/>
</dbReference>
<gene>
    <name evidence="5" type="ORF">SAMN04487779_104815</name>
</gene>
<dbReference type="InterPro" id="IPR008920">
    <property type="entry name" value="TF_FadR/GntR_C"/>
</dbReference>
<dbReference type="SUPFAM" id="SSF46785">
    <property type="entry name" value="Winged helix' DNA-binding domain"/>
    <property type="match status" value="1"/>
</dbReference>
<dbReference type="PANTHER" id="PTHR43537">
    <property type="entry name" value="TRANSCRIPTIONAL REGULATOR, GNTR FAMILY"/>
    <property type="match status" value="1"/>
</dbReference>
<protein>
    <submittedName>
        <fullName evidence="5">DNA-binding transcriptional regulator, GntR family</fullName>
    </submittedName>
</protein>
<dbReference type="GO" id="GO:0003677">
    <property type="term" value="F:DNA binding"/>
    <property type="evidence" value="ECO:0007669"/>
    <property type="project" value="UniProtKB-KW"/>
</dbReference>
<dbReference type="CDD" id="cd07377">
    <property type="entry name" value="WHTH_GntR"/>
    <property type="match status" value="1"/>
</dbReference>
<dbReference type="Gene3D" id="1.20.120.530">
    <property type="entry name" value="GntR ligand-binding domain-like"/>
    <property type="match status" value="1"/>
</dbReference>
<keyword evidence="1" id="KW-0805">Transcription regulation</keyword>
<dbReference type="SMART" id="SM00345">
    <property type="entry name" value="HTH_GNTR"/>
    <property type="match status" value="1"/>
</dbReference>
<dbReference type="InterPro" id="IPR000524">
    <property type="entry name" value="Tscrpt_reg_HTH_GntR"/>
</dbReference>
<proteinExistence type="predicted"/>
<keyword evidence="3" id="KW-0804">Transcription</keyword>
<dbReference type="AlphaFoldDB" id="A0A1G7DL64"/>
<dbReference type="GO" id="GO:0003700">
    <property type="term" value="F:DNA-binding transcription factor activity"/>
    <property type="evidence" value="ECO:0007669"/>
    <property type="project" value="InterPro"/>
</dbReference>
<dbReference type="SMART" id="SM00895">
    <property type="entry name" value="FCD"/>
    <property type="match status" value="1"/>
</dbReference>
<keyword evidence="2 5" id="KW-0238">DNA-binding</keyword>
<dbReference type="InterPro" id="IPR036390">
    <property type="entry name" value="WH_DNA-bd_sf"/>
</dbReference>